<organism evidence="2 3">
    <name type="scientific">Pantoea stewartii</name>
    <dbReference type="NCBI Taxonomy" id="66269"/>
    <lineage>
        <taxon>Bacteria</taxon>
        <taxon>Pseudomonadati</taxon>
        <taxon>Pseudomonadota</taxon>
        <taxon>Gammaproteobacteria</taxon>
        <taxon>Enterobacterales</taxon>
        <taxon>Erwiniaceae</taxon>
        <taxon>Pantoea</taxon>
    </lineage>
</organism>
<evidence type="ECO:0000256" key="1">
    <source>
        <dbReference type="SAM" id="MobiDB-lite"/>
    </source>
</evidence>
<reference evidence="2 3" key="1">
    <citation type="journal article" date="2016" name="Front. Microbiol.">
        <title>Genomic Resource of Rice Seed Associated Bacteria.</title>
        <authorList>
            <person name="Midha S."/>
            <person name="Bansal K."/>
            <person name="Sharma S."/>
            <person name="Kumar N."/>
            <person name="Patil P.P."/>
            <person name="Chaudhry V."/>
            <person name="Patil P.B."/>
        </authorList>
    </citation>
    <scope>NUCLEOTIDE SEQUENCE [LARGE SCALE GENOMIC DNA]</scope>
    <source>
        <strain evidence="2 3">RSA13</strain>
    </source>
</reference>
<feature type="compositionally biased region" description="Polar residues" evidence="1">
    <location>
        <begin position="58"/>
        <end position="83"/>
    </location>
</feature>
<evidence type="ECO:0000313" key="3">
    <source>
        <dbReference type="Proteomes" id="UP000072520"/>
    </source>
</evidence>
<protein>
    <submittedName>
        <fullName evidence="2">DNA-directed RNA polymerase subunit sigma-70</fullName>
    </submittedName>
</protein>
<evidence type="ECO:0000313" key="2">
    <source>
        <dbReference type="EMBL" id="KTT00958.1"/>
    </source>
</evidence>
<proteinExistence type="predicted"/>
<sequence length="207" mass="23180">MNQSDFAKLHGVSRKTVTTWKARGWLVLDGEEINVDASNALIERFRKTVTRPEKKVPGNSQGNKQGNKTGNRQGNNAKGNKSAQTRDEDRAESASKVVERIISENGLEMTLDEARQMKENYLALLTQLEYDIKSGQVLPYKDMIAAVGQEYSRMRTRLIAIAPEHGPRLRVLASTTSDAEFVAALQEVVHEAMEELSLDENDKRGHQ</sequence>
<dbReference type="EMBL" id="LDSI01000002">
    <property type="protein sequence ID" value="KTT00958.1"/>
    <property type="molecule type" value="Genomic_DNA"/>
</dbReference>
<dbReference type="AlphaFoldDB" id="A0AB34VK82"/>
<gene>
    <name evidence="2" type="ORF">RSA13_00605</name>
</gene>
<accession>A0AB34VK82</accession>
<feature type="compositionally biased region" description="Basic and acidic residues" evidence="1">
    <location>
        <begin position="84"/>
        <end position="95"/>
    </location>
</feature>
<dbReference type="Proteomes" id="UP000072520">
    <property type="component" value="Unassembled WGS sequence"/>
</dbReference>
<name>A0AB34VK82_9GAMM</name>
<comment type="caution">
    <text evidence="2">The sequence shown here is derived from an EMBL/GenBank/DDBJ whole genome shotgun (WGS) entry which is preliminary data.</text>
</comment>
<keyword evidence="2" id="KW-0240">DNA-directed RNA polymerase</keyword>
<dbReference type="GO" id="GO:0000428">
    <property type="term" value="C:DNA-directed RNA polymerase complex"/>
    <property type="evidence" value="ECO:0007669"/>
    <property type="project" value="UniProtKB-KW"/>
</dbReference>
<keyword evidence="2" id="KW-0804">Transcription</keyword>
<feature type="region of interest" description="Disordered" evidence="1">
    <location>
        <begin position="48"/>
        <end position="95"/>
    </location>
</feature>
<dbReference type="RefSeq" id="WP_058708013.1">
    <property type="nucleotide sequence ID" value="NZ_LDSI01000002.1"/>
</dbReference>